<dbReference type="GO" id="GO:0005737">
    <property type="term" value="C:cytoplasm"/>
    <property type="evidence" value="ECO:0007669"/>
    <property type="project" value="UniProtKB-SubCell"/>
</dbReference>
<dbReference type="InterPro" id="IPR018957">
    <property type="entry name" value="Znf_C3HC4_RING-type"/>
</dbReference>
<evidence type="ECO:0000313" key="13">
    <source>
        <dbReference type="Proteomes" id="UP000694557"/>
    </source>
</evidence>
<dbReference type="Ensembl" id="ENSOKIT00005035031.1">
    <property type="protein sequence ID" value="ENSOKIP00005033175.1"/>
    <property type="gene ID" value="ENSOKIG00005014200.1"/>
</dbReference>
<dbReference type="SMART" id="SM00184">
    <property type="entry name" value="RING"/>
    <property type="match status" value="1"/>
</dbReference>
<dbReference type="Gene3D" id="3.30.160.60">
    <property type="entry name" value="Classic Zinc Finger"/>
    <property type="match status" value="1"/>
</dbReference>
<dbReference type="InterPro" id="IPR006574">
    <property type="entry name" value="PRY"/>
</dbReference>
<dbReference type="Proteomes" id="UP000694557">
    <property type="component" value="Unassembled WGS sequence"/>
</dbReference>
<evidence type="ECO:0000256" key="5">
    <source>
        <dbReference type="ARBA" id="ARBA00022771"/>
    </source>
</evidence>
<evidence type="ECO:0000259" key="10">
    <source>
        <dbReference type="PROSITE" id="PS50119"/>
    </source>
</evidence>
<dbReference type="PROSITE" id="PS50188">
    <property type="entry name" value="B302_SPRY"/>
    <property type="match status" value="1"/>
</dbReference>
<dbReference type="SUPFAM" id="SSF57850">
    <property type="entry name" value="RING/U-box"/>
    <property type="match status" value="1"/>
</dbReference>
<evidence type="ECO:0000256" key="7">
    <source>
        <dbReference type="PROSITE-ProRule" id="PRU00024"/>
    </source>
</evidence>
<reference evidence="12" key="1">
    <citation type="submission" date="2025-08" db="UniProtKB">
        <authorList>
            <consortium name="Ensembl"/>
        </authorList>
    </citation>
    <scope>IDENTIFICATION</scope>
</reference>
<evidence type="ECO:0000256" key="4">
    <source>
        <dbReference type="ARBA" id="ARBA00022723"/>
    </source>
</evidence>
<evidence type="ECO:0000256" key="8">
    <source>
        <dbReference type="SAM" id="Coils"/>
    </source>
</evidence>
<evidence type="ECO:0000259" key="9">
    <source>
        <dbReference type="PROSITE" id="PS50089"/>
    </source>
</evidence>
<feature type="domain" description="B box-type" evidence="10">
    <location>
        <begin position="86"/>
        <end position="127"/>
    </location>
</feature>
<dbReference type="SMART" id="SM00336">
    <property type="entry name" value="BBOX"/>
    <property type="match status" value="1"/>
</dbReference>
<keyword evidence="4" id="KW-0479">Metal-binding</keyword>
<dbReference type="PRINTS" id="PR01407">
    <property type="entry name" value="BUTYPHLNCDUF"/>
</dbReference>
<feature type="domain" description="RING-type" evidence="9">
    <location>
        <begin position="14"/>
        <end position="54"/>
    </location>
</feature>
<dbReference type="PROSITE" id="PS50119">
    <property type="entry name" value="ZF_BBOX"/>
    <property type="match status" value="1"/>
</dbReference>
<evidence type="ECO:0000259" key="11">
    <source>
        <dbReference type="PROSITE" id="PS50188"/>
    </source>
</evidence>
<dbReference type="Pfam" id="PF13765">
    <property type="entry name" value="PRY"/>
    <property type="match status" value="1"/>
</dbReference>
<dbReference type="PROSITE" id="PS00518">
    <property type="entry name" value="ZF_RING_1"/>
    <property type="match status" value="1"/>
</dbReference>
<dbReference type="GeneTree" id="ENSGT00970000193390"/>
<proteinExistence type="inferred from homology"/>
<organism evidence="12 13">
    <name type="scientific">Oncorhynchus kisutch</name>
    <name type="common">Coho salmon</name>
    <name type="synonym">Salmo kisutch</name>
    <dbReference type="NCBI Taxonomy" id="8019"/>
    <lineage>
        <taxon>Eukaryota</taxon>
        <taxon>Metazoa</taxon>
        <taxon>Chordata</taxon>
        <taxon>Craniata</taxon>
        <taxon>Vertebrata</taxon>
        <taxon>Euteleostomi</taxon>
        <taxon>Actinopterygii</taxon>
        <taxon>Neopterygii</taxon>
        <taxon>Teleostei</taxon>
        <taxon>Protacanthopterygii</taxon>
        <taxon>Salmoniformes</taxon>
        <taxon>Salmonidae</taxon>
        <taxon>Salmoninae</taxon>
        <taxon>Oncorhynchus</taxon>
    </lineage>
</organism>
<feature type="domain" description="B30.2/SPRY" evidence="11">
    <location>
        <begin position="292"/>
        <end position="478"/>
    </location>
</feature>
<comment type="similarity">
    <text evidence="2">Belongs to the TRIM/RBCC family.</text>
</comment>
<dbReference type="InterPro" id="IPR050143">
    <property type="entry name" value="TRIM/RBCC"/>
</dbReference>
<dbReference type="PROSITE" id="PS50089">
    <property type="entry name" value="ZF_RING_2"/>
    <property type="match status" value="1"/>
</dbReference>
<dbReference type="CDD" id="cd12893">
    <property type="entry name" value="SPRY_PRY_TRIM35"/>
    <property type="match status" value="1"/>
</dbReference>
<dbReference type="InterPro" id="IPR001841">
    <property type="entry name" value="Znf_RING"/>
</dbReference>
<dbReference type="InterPro" id="IPR001870">
    <property type="entry name" value="B30.2/SPRY"/>
</dbReference>
<name>A0A8C7FUL8_ONCKI</name>
<dbReference type="InterPro" id="IPR013320">
    <property type="entry name" value="ConA-like_dom_sf"/>
</dbReference>
<gene>
    <name evidence="12" type="primary">LOC109899220</name>
</gene>
<evidence type="ECO:0000256" key="1">
    <source>
        <dbReference type="ARBA" id="ARBA00004496"/>
    </source>
</evidence>
<evidence type="ECO:0000256" key="6">
    <source>
        <dbReference type="ARBA" id="ARBA00022833"/>
    </source>
</evidence>
<dbReference type="SUPFAM" id="SSF49899">
    <property type="entry name" value="Concanavalin A-like lectins/glucanases"/>
    <property type="match status" value="1"/>
</dbReference>
<feature type="coiled-coil region" evidence="8">
    <location>
        <begin position="200"/>
        <end position="234"/>
    </location>
</feature>
<comment type="subcellular location">
    <subcellularLocation>
        <location evidence="1">Cytoplasm</location>
    </subcellularLocation>
</comment>
<dbReference type="Gene3D" id="3.30.40.10">
    <property type="entry name" value="Zinc/RING finger domain, C3HC4 (zinc finger)"/>
    <property type="match status" value="1"/>
</dbReference>
<dbReference type="InterPro" id="IPR003879">
    <property type="entry name" value="Butyrophylin_SPRY"/>
</dbReference>
<dbReference type="AlphaFoldDB" id="A0A8C7FUL8"/>
<dbReference type="GO" id="GO:0008270">
    <property type="term" value="F:zinc ion binding"/>
    <property type="evidence" value="ECO:0007669"/>
    <property type="project" value="UniProtKB-KW"/>
</dbReference>
<accession>A0A8C7FUL8</accession>
<dbReference type="Pfam" id="PF00097">
    <property type="entry name" value="zf-C3HC4"/>
    <property type="match status" value="1"/>
</dbReference>
<keyword evidence="3" id="KW-0963">Cytoplasm</keyword>
<reference evidence="12" key="2">
    <citation type="submission" date="2025-09" db="UniProtKB">
        <authorList>
            <consortium name="Ensembl"/>
        </authorList>
    </citation>
    <scope>IDENTIFICATION</scope>
</reference>
<protein>
    <submittedName>
        <fullName evidence="12">Uncharacterized protein</fullName>
    </submittedName>
</protein>
<keyword evidence="8" id="KW-0175">Coiled coil</keyword>
<dbReference type="Pfam" id="PF00643">
    <property type="entry name" value="zf-B_box"/>
    <property type="match status" value="1"/>
</dbReference>
<keyword evidence="6" id="KW-0862">Zinc</keyword>
<dbReference type="InterPro" id="IPR043136">
    <property type="entry name" value="B30.2/SPRY_sf"/>
</dbReference>
<keyword evidence="13" id="KW-1185">Reference proteome</keyword>
<sequence length="478" mass="54727">MASRLSLQEDDLSCAVCCDIFKDPVILSCSHSFCKACLQEYCRGKAEKECPGSRRRSSRADPPCNLVLKNLCDAFLQERRRRVSGESEERCNLHNEKLKLFCLDDKQPICVVCQTSKIHKKHDCCPIDEAAQDHREELQTVLKPLQKKLKGFNEVKEICDETAKHIKNKAQSTEIRMRKEFEKLHQFLREEEEVRIAVLREEEEQKSQVMKEKIEEMSREISSLSDTIRALEEELRAEDISFLKVTALTPECSSRTQCTLPDPQLVSGALIDVAKHLGNLQFRVWEEIFCDSGPQHCQPNPTLYLCSLSSDSVILDPNTANPNLILSEDLTSAIYNKEREQLPENPEWFNYYKIVLGSEGFTSGTHSWDVEVGFNTALGVIAESVQRKVKVESGFWCLSLWCVSPCDAYGYDVDGDIRYKVESPPRIRVQLDWDRGMLSFSDPDNNTYLYTITHTFTERVFPYLLNECALQPMSILPG</sequence>
<dbReference type="Gene3D" id="2.60.120.920">
    <property type="match status" value="1"/>
</dbReference>
<evidence type="ECO:0000256" key="3">
    <source>
        <dbReference type="ARBA" id="ARBA00022490"/>
    </source>
</evidence>
<dbReference type="InterPro" id="IPR017907">
    <property type="entry name" value="Znf_RING_CS"/>
</dbReference>
<dbReference type="InterPro" id="IPR013083">
    <property type="entry name" value="Znf_RING/FYVE/PHD"/>
</dbReference>
<dbReference type="SUPFAM" id="SSF57845">
    <property type="entry name" value="B-box zinc-binding domain"/>
    <property type="match status" value="1"/>
</dbReference>
<evidence type="ECO:0000256" key="2">
    <source>
        <dbReference type="ARBA" id="ARBA00008518"/>
    </source>
</evidence>
<evidence type="ECO:0000313" key="12">
    <source>
        <dbReference type="Ensembl" id="ENSOKIP00005033175.1"/>
    </source>
</evidence>
<dbReference type="PANTHER" id="PTHR24103">
    <property type="entry name" value="E3 UBIQUITIN-PROTEIN LIGASE TRIM"/>
    <property type="match status" value="1"/>
</dbReference>
<dbReference type="SMART" id="SM00589">
    <property type="entry name" value="PRY"/>
    <property type="match status" value="1"/>
</dbReference>
<dbReference type="InterPro" id="IPR000315">
    <property type="entry name" value="Znf_B-box"/>
</dbReference>
<keyword evidence="5 7" id="KW-0863">Zinc-finger</keyword>